<evidence type="ECO:0000313" key="2">
    <source>
        <dbReference type="Proteomes" id="UP000199229"/>
    </source>
</evidence>
<dbReference type="RefSeq" id="WP_091970168.1">
    <property type="nucleotide sequence ID" value="NZ_FOPM01000006.1"/>
</dbReference>
<proteinExistence type="predicted"/>
<dbReference type="STRING" id="582675.SAMN05192565_10620"/>
<name>A0A1I2SZR5_9HYPH</name>
<dbReference type="OrthoDB" id="7069164at2"/>
<gene>
    <name evidence="1" type="ORF">SAMN05192565_10620</name>
</gene>
<dbReference type="EMBL" id="FOPM01000006">
    <property type="protein sequence ID" value="SFG58118.1"/>
    <property type="molecule type" value="Genomic_DNA"/>
</dbReference>
<accession>A0A1I2SZR5</accession>
<protein>
    <submittedName>
        <fullName evidence="1">Uncharacterized protein</fullName>
    </submittedName>
</protein>
<reference evidence="2" key="1">
    <citation type="submission" date="2016-10" db="EMBL/GenBank/DDBJ databases">
        <authorList>
            <person name="Varghese N."/>
            <person name="Submissions S."/>
        </authorList>
    </citation>
    <scope>NUCLEOTIDE SEQUENCE [LARGE SCALE GENOMIC DNA]</scope>
    <source>
        <strain evidence="2">Gh-105</strain>
    </source>
</reference>
<dbReference type="AlphaFoldDB" id="A0A1I2SZR5"/>
<evidence type="ECO:0000313" key="1">
    <source>
        <dbReference type="EMBL" id="SFG58118.1"/>
    </source>
</evidence>
<dbReference type="Proteomes" id="UP000199229">
    <property type="component" value="Unassembled WGS sequence"/>
</dbReference>
<sequence length="224" mass="25825">MARASRRLERRSDFEFFVREAPATFRRLADADPRNAFFDPVYRLCITPGGAMGGIDRRMLEVFYGSRPFEAVREFVPRQDRFPSVQERLLAENGARLVYQRVDNGTVMCTLEPARSEGFRRPEDAILLEWVRRSHVLTGESLPARHWRAFVSYMECTSLEGEPSLGDRVRVWWLLATRRLVVAGVERTPLYRRVLLEVAKFSATVGLSGFLLKVVEVWFATPKP</sequence>
<keyword evidence="2" id="KW-1185">Reference proteome</keyword>
<organism evidence="1 2">
    <name type="scientific">Methylobacterium gossipiicola</name>
    <dbReference type="NCBI Taxonomy" id="582675"/>
    <lineage>
        <taxon>Bacteria</taxon>
        <taxon>Pseudomonadati</taxon>
        <taxon>Pseudomonadota</taxon>
        <taxon>Alphaproteobacteria</taxon>
        <taxon>Hyphomicrobiales</taxon>
        <taxon>Methylobacteriaceae</taxon>
        <taxon>Methylobacterium</taxon>
    </lineage>
</organism>